<evidence type="ECO:0000313" key="9">
    <source>
        <dbReference type="Proteomes" id="UP000231358"/>
    </source>
</evidence>
<comment type="similarity">
    <text evidence="2 7">Belongs to the glycosyl hydrolase 1 family.</text>
</comment>
<proteinExistence type="inferred from homology"/>
<keyword evidence="9" id="KW-1185">Reference proteome</keyword>
<comment type="catalytic activity">
    <reaction evidence="1">
        <text>Hydrolysis of terminal, non-reducing beta-D-glucosyl residues with release of beta-D-glucose.</text>
        <dbReference type="EC" id="3.2.1.21"/>
    </reaction>
</comment>
<evidence type="ECO:0000256" key="4">
    <source>
        <dbReference type="ARBA" id="ARBA00022801"/>
    </source>
</evidence>
<dbReference type="EC" id="3.2.1.21" evidence="3"/>
<sequence>MVLPQDFLWGYATASYQIEGAVTDGGRGRSIWDTFCSIPGKIADGTDGRVACDSYNRTAEDIALLKKYGAKAYRFSISWPRIIPLGGRNDPVNQQGLQHYVKFVDDLLAANIIPLVTLYQWDLPQALHDRYGGPLNKEEFVADFANYARVIFEALGSKVKHWTTFTEPHNIAATGYNIGTYAPGRCSDRRRSPVGDGSREPWIVGHSILLAHATAVKTYREKFNMEADGRIGITLNAVWAEPWDASDARDLAACDRYLDFTVKWFADPIYYGHYPQTMIDQLGDRLPTWTPAEIALHKPSAPTLDDYLGNTEMLQEDSHGKVIGAETDSAWLRVCPQGLRKLLNWIHKTYNSPDIYILENGTSLKGEDDLPVEQILQDNFRCDFYYDHINEVIKAREEDGISIKGYMAWSLMDNFEWNDGFRVRFGVTYVDYQNGMKRHPKRSAQLIADMFTQHIGN</sequence>
<dbReference type="InterPro" id="IPR017853">
    <property type="entry name" value="GH"/>
</dbReference>
<name>A0A2G7FNK6_9EURO</name>
<evidence type="ECO:0000256" key="5">
    <source>
        <dbReference type="ARBA" id="ARBA00023295"/>
    </source>
</evidence>
<evidence type="ECO:0000256" key="6">
    <source>
        <dbReference type="ARBA" id="ARBA00056775"/>
    </source>
</evidence>
<reference evidence="8 9" key="1">
    <citation type="submission" date="2017-05" db="EMBL/GenBank/DDBJ databases">
        <title>Genome sequence for an aflatoxigenic pathogen of Argentinian peanut, Aspergillus arachidicola.</title>
        <authorList>
            <person name="Moore G."/>
            <person name="Beltz S.B."/>
            <person name="Mack B.M."/>
        </authorList>
    </citation>
    <scope>NUCLEOTIDE SEQUENCE [LARGE SCALE GENOMIC DNA]</scope>
    <source>
        <strain evidence="8 9">CBS 117610</strain>
    </source>
</reference>
<evidence type="ECO:0000313" key="8">
    <source>
        <dbReference type="EMBL" id="PIG82099.1"/>
    </source>
</evidence>
<dbReference type="PANTHER" id="PTHR10353:SF36">
    <property type="entry name" value="LP05116P"/>
    <property type="match status" value="1"/>
</dbReference>
<dbReference type="EMBL" id="NEXV01000528">
    <property type="protein sequence ID" value="PIG82099.1"/>
    <property type="molecule type" value="Genomic_DNA"/>
</dbReference>
<dbReference type="InterPro" id="IPR033132">
    <property type="entry name" value="GH_1_N_CS"/>
</dbReference>
<evidence type="ECO:0000256" key="3">
    <source>
        <dbReference type="ARBA" id="ARBA00012744"/>
    </source>
</evidence>
<dbReference type="PROSITE" id="PS00653">
    <property type="entry name" value="GLYCOSYL_HYDROL_F1_2"/>
    <property type="match status" value="1"/>
</dbReference>
<comment type="caution">
    <text evidence="8">The sequence shown here is derived from an EMBL/GenBank/DDBJ whole genome shotgun (WGS) entry which is preliminary data.</text>
</comment>
<organism evidence="8 9">
    <name type="scientific">Aspergillus arachidicola</name>
    <dbReference type="NCBI Taxonomy" id="656916"/>
    <lineage>
        <taxon>Eukaryota</taxon>
        <taxon>Fungi</taxon>
        <taxon>Dikarya</taxon>
        <taxon>Ascomycota</taxon>
        <taxon>Pezizomycotina</taxon>
        <taxon>Eurotiomycetes</taxon>
        <taxon>Eurotiomycetidae</taxon>
        <taxon>Eurotiales</taxon>
        <taxon>Aspergillaceae</taxon>
        <taxon>Aspergillus</taxon>
        <taxon>Aspergillus subgen. Circumdati</taxon>
    </lineage>
</organism>
<dbReference type="FunFam" id="3.20.20.80:FF:000011">
    <property type="entry name" value="Cytosolic beta-glucosidase"/>
    <property type="match status" value="1"/>
</dbReference>
<keyword evidence="4" id="KW-0378">Hydrolase</keyword>
<dbReference type="Proteomes" id="UP000231358">
    <property type="component" value="Unassembled WGS sequence"/>
</dbReference>
<evidence type="ECO:0000256" key="2">
    <source>
        <dbReference type="ARBA" id="ARBA00010838"/>
    </source>
</evidence>
<dbReference type="AlphaFoldDB" id="A0A2G7FNK6"/>
<accession>A0A2G7FNK6</accession>
<dbReference type="InterPro" id="IPR001360">
    <property type="entry name" value="Glyco_hydro_1"/>
</dbReference>
<evidence type="ECO:0000256" key="1">
    <source>
        <dbReference type="ARBA" id="ARBA00000448"/>
    </source>
</evidence>
<gene>
    <name evidence="8" type="ORF">AARAC_000012</name>
</gene>
<dbReference type="Gene3D" id="3.20.20.80">
    <property type="entry name" value="Glycosidases"/>
    <property type="match status" value="1"/>
</dbReference>
<dbReference type="GO" id="GO:0080079">
    <property type="term" value="F:cellobiose glucosidase activity"/>
    <property type="evidence" value="ECO:0007669"/>
    <property type="project" value="UniProtKB-ARBA"/>
</dbReference>
<dbReference type="Pfam" id="PF00232">
    <property type="entry name" value="Glyco_hydro_1"/>
    <property type="match status" value="1"/>
</dbReference>
<dbReference type="GO" id="GO:0030245">
    <property type="term" value="P:cellulose catabolic process"/>
    <property type="evidence" value="ECO:0007669"/>
    <property type="project" value="UniProtKB-ARBA"/>
</dbReference>
<protein>
    <recommendedName>
        <fullName evidence="3">beta-glucosidase</fullName>
        <ecNumber evidence="3">3.2.1.21</ecNumber>
    </recommendedName>
</protein>
<keyword evidence="5" id="KW-0326">Glycosidase</keyword>
<dbReference type="STRING" id="656916.A0A2G7FNK6"/>
<dbReference type="SUPFAM" id="SSF51445">
    <property type="entry name" value="(Trans)glycosidases"/>
    <property type="match status" value="1"/>
</dbReference>
<dbReference type="PANTHER" id="PTHR10353">
    <property type="entry name" value="GLYCOSYL HYDROLASE"/>
    <property type="match status" value="1"/>
</dbReference>
<evidence type="ECO:0000256" key="7">
    <source>
        <dbReference type="RuleBase" id="RU003690"/>
    </source>
</evidence>
<comment type="function">
    <text evidence="6">Plays an important role in cellulose degradation. Shows hydrolytic activity against several glycosidic compounds.</text>
</comment>
<dbReference type="PRINTS" id="PR00131">
    <property type="entry name" value="GLHYDRLASE1"/>
</dbReference>